<dbReference type="OrthoDB" id="21449at2759"/>
<dbReference type="Proteomes" id="UP000247498">
    <property type="component" value="Unassembled WGS sequence"/>
</dbReference>
<keyword evidence="3 6" id="KW-0103">Bromodomain</keyword>
<dbReference type="AlphaFoldDB" id="A0A2V0P9Z9"/>
<evidence type="ECO:0000256" key="5">
    <source>
        <dbReference type="ARBA" id="ARBA00023242"/>
    </source>
</evidence>
<name>A0A2V0P9Z9_9CHLO</name>
<feature type="compositionally biased region" description="Low complexity" evidence="7">
    <location>
        <begin position="399"/>
        <end position="420"/>
    </location>
</feature>
<feature type="compositionally biased region" description="Acidic residues" evidence="7">
    <location>
        <begin position="354"/>
        <end position="391"/>
    </location>
</feature>
<dbReference type="SUPFAM" id="SSF47370">
    <property type="entry name" value="Bromodomain"/>
    <property type="match status" value="1"/>
</dbReference>
<evidence type="ECO:0000313" key="10">
    <source>
        <dbReference type="EMBL" id="GBF96671.1"/>
    </source>
</evidence>
<reference evidence="10 11" key="1">
    <citation type="journal article" date="2018" name="Sci. Rep.">
        <title>Raphidocelis subcapitata (=Pseudokirchneriella subcapitata) provides an insight into genome evolution and environmental adaptations in the Sphaeropleales.</title>
        <authorList>
            <person name="Suzuki S."/>
            <person name="Yamaguchi H."/>
            <person name="Nakajima N."/>
            <person name="Kawachi M."/>
        </authorList>
    </citation>
    <scope>NUCLEOTIDE SEQUENCE [LARGE SCALE GENOMIC DNA]</scope>
    <source>
        <strain evidence="10 11">NIES-35</strain>
    </source>
</reference>
<evidence type="ECO:0000256" key="1">
    <source>
        <dbReference type="ARBA" id="ARBA00004123"/>
    </source>
</evidence>
<comment type="subcellular location">
    <subcellularLocation>
        <location evidence="1">Nucleus</location>
    </subcellularLocation>
</comment>
<dbReference type="EMBL" id="BDRX01000084">
    <property type="protein sequence ID" value="GBF96671.1"/>
    <property type="molecule type" value="Genomic_DNA"/>
</dbReference>
<comment type="caution">
    <text evidence="10">The sequence shown here is derived from an EMBL/GenBank/DDBJ whole genome shotgun (WGS) entry which is preliminary data.</text>
</comment>
<dbReference type="InterPro" id="IPR016177">
    <property type="entry name" value="DNA-bd_dom_sf"/>
</dbReference>
<dbReference type="PROSITE" id="PS00633">
    <property type="entry name" value="BROMODOMAIN_1"/>
    <property type="match status" value="1"/>
</dbReference>
<gene>
    <name evidence="10" type="ORF">Rsub_09304</name>
</gene>
<proteinExistence type="predicted"/>
<feature type="domain" description="Bromo" evidence="8">
    <location>
        <begin position="135"/>
        <end position="205"/>
    </location>
</feature>
<dbReference type="GO" id="GO:0000785">
    <property type="term" value="C:chromatin"/>
    <property type="evidence" value="ECO:0007669"/>
    <property type="project" value="TreeGrafter"/>
</dbReference>
<keyword evidence="4" id="KW-0804">Transcription</keyword>
<feature type="compositionally biased region" description="Low complexity" evidence="7">
    <location>
        <begin position="434"/>
        <end position="464"/>
    </location>
</feature>
<dbReference type="PANTHER" id="PTHR45915:SF6">
    <property type="entry name" value="E3 UBIQUITIN-PROTEIN LIGASE TRIM33"/>
    <property type="match status" value="1"/>
</dbReference>
<feature type="compositionally biased region" description="Low complexity" evidence="7">
    <location>
        <begin position="513"/>
        <end position="525"/>
    </location>
</feature>
<evidence type="ECO:0000256" key="2">
    <source>
        <dbReference type="ARBA" id="ARBA00023015"/>
    </source>
</evidence>
<dbReference type="SMART" id="SM00391">
    <property type="entry name" value="MBD"/>
    <property type="match status" value="1"/>
</dbReference>
<evidence type="ECO:0000256" key="4">
    <source>
        <dbReference type="ARBA" id="ARBA00023163"/>
    </source>
</evidence>
<dbReference type="Pfam" id="PF01429">
    <property type="entry name" value="MBD"/>
    <property type="match status" value="1"/>
</dbReference>
<dbReference type="PRINTS" id="PR00503">
    <property type="entry name" value="BROMODOMAIN"/>
</dbReference>
<dbReference type="PROSITE" id="PS50982">
    <property type="entry name" value="MBD"/>
    <property type="match status" value="1"/>
</dbReference>
<dbReference type="InterPro" id="IPR036427">
    <property type="entry name" value="Bromodomain-like_sf"/>
</dbReference>
<dbReference type="Gene3D" id="1.20.920.10">
    <property type="entry name" value="Bromodomain-like"/>
    <property type="match status" value="1"/>
</dbReference>
<accession>A0A2V0P9Z9</accession>
<evidence type="ECO:0000259" key="9">
    <source>
        <dbReference type="PROSITE" id="PS50982"/>
    </source>
</evidence>
<dbReference type="Pfam" id="PF00439">
    <property type="entry name" value="Bromodomain"/>
    <property type="match status" value="1"/>
</dbReference>
<dbReference type="InterPro" id="IPR001739">
    <property type="entry name" value="Methyl_CpG_DNA-bd"/>
</dbReference>
<dbReference type="SMART" id="SM00297">
    <property type="entry name" value="BROMO"/>
    <property type="match status" value="1"/>
</dbReference>
<keyword evidence="2" id="KW-0805">Transcription regulation</keyword>
<evidence type="ECO:0000313" key="11">
    <source>
        <dbReference type="Proteomes" id="UP000247498"/>
    </source>
</evidence>
<feature type="domain" description="MBD" evidence="9">
    <location>
        <begin position="19"/>
        <end position="92"/>
    </location>
</feature>
<evidence type="ECO:0000256" key="7">
    <source>
        <dbReference type="SAM" id="MobiDB-lite"/>
    </source>
</evidence>
<dbReference type="PANTHER" id="PTHR45915">
    <property type="entry name" value="TRANSCRIPTION INTERMEDIARY FACTOR"/>
    <property type="match status" value="1"/>
</dbReference>
<dbReference type="GO" id="GO:0003677">
    <property type="term" value="F:DNA binding"/>
    <property type="evidence" value="ECO:0007669"/>
    <property type="project" value="InterPro"/>
</dbReference>
<dbReference type="InParanoid" id="A0A2V0P9Z9"/>
<evidence type="ECO:0000256" key="3">
    <source>
        <dbReference type="ARBA" id="ARBA00023117"/>
    </source>
</evidence>
<evidence type="ECO:0000259" key="8">
    <source>
        <dbReference type="PROSITE" id="PS50014"/>
    </source>
</evidence>
<feature type="compositionally biased region" description="Gly residues" evidence="7">
    <location>
        <begin position="331"/>
        <end position="347"/>
    </location>
</feature>
<dbReference type="InterPro" id="IPR018359">
    <property type="entry name" value="Bromodomain_CS"/>
</dbReference>
<dbReference type="GO" id="GO:0005634">
    <property type="term" value="C:nucleus"/>
    <property type="evidence" value="ECO:0007669"/>
    <property type="project" value="UniProtKB-SubCell"/>
</dbReference>
<organism evidence="10 11">
    <name type="scientific">Raphidocelis subcapitata</name>
    <dbReference type="NCBI Taxonomy" id="307507"/>
    <lineage>
        <taxon>Eukaryota</taxon>
        <taxon>Viridiplantae</taxon>
        <taxon>Chlorophyta</taxon>
        <taxon>core chlorophytes</taxon>
        <taxon>Chlorophyceae</taxon>
        <taxon>CS clade</taxon>
        <taxon>Sphaeropleales</taxon>
        <taxon>Selenastraceae</taxon>
        <taxon>Raphidocelis</taxon>
    </lineage>
</organism>
<feature type="region of interest" description="Disordered" evidence="7">
    <location>
        <begin position="327"/>
        <end position="464"/>
    </location>
</feature>
<dbReference type="PROSITE" id="PS50014">
    <property type="entry name" value="BROMODOMAIN_2"/>
    <property type="match status" value="1"/>
</dbReference>
<sequence>MDDVCIDSAASRLKQADLYASLSRMGYDLESGWSAVVSIRRAGNSAGTKDTYYWSPQGKRFRSKKEVAAFLGLVAGGKVRDLEVVDIKGAKRDPDPLYRPFKRHHSERSLQDLGSLSDGGRPWKRQCRSILNALMAHRHSWPFLCPVKKTEAPGYYEVIKNPMDMSTVMARLDSDVYQSPEEFAHDANLIWSNAKTYNDPQDGIYEMAEELEAVFDRLWEERLGMGEEATGGLPPPLADAPPLFVGAPAAWAGAAGALQLQIPLPLLPLPLSLPLPVAPVAAPLAHAAPAPAHLPAAASRRCDEEDGGCAFTNMLDTLALIAAAEMPSPRAGGGKGELAQQGSGGGHAQQRWQEEEEEEEGEEEDEGDEEQQQEEEEEEEEEEEDEGSVEEAAERCHDQGPAAAEAPQGQQRGQEQQGAACGSADSMEVDRSGQRQQPQQQQQQQQEQQEEGAQAQQQREAAAAALLAAALKSEAASYEGDCAAEVVRAPAGPQHAKHEAAARGGGAREPLGTPEARPSAAATPAAPAPDAPRGAGADQLAAHPQQAIAGA</sequence>
<dbReference type="SUPFAM" id="SSF54171">
    <property type="entry name" value="DNA-binding domain"/>
    <property type="match status" value="1"/>
</dbReference>
<dbReference type="STRING" id="307507.A0A2V0P9Z9"/>
<dbReference type="CDD" id="cd04369">
    <property type="entry name" value="Bromodomain"/>
    <property type="match status" value="1"/>
</dbReference>
<dbReference type="Gene3D" id="3.30.890.10">
    <property type="entry name" value="Methyl-cpg-binding Protein 2, Chain A"/>
    <property type="match status" value="1"/>
</dbReference>
<dbReference type="InterPro" id="IPR001487">
    <property type="entry name" value="Bromodomain"/>
</dbReference>
<protein>
    <submittedName>
        <fullName evidence="10">Transcription factor</fullName>
    </submittedName>
</protein>
<evidence type="ECO:0000256" key="6">
    <source>
        <dbReference type="PROSITE-ProRule" id="PRU00035"/>
    </source>
</evidence>
<keyword evidence="11" id="KW-1185">Reference proteome</keyword>
<keyword evidence="5" id="KW-0539">Nucleus</keyword>
<feature type="region of interest" description="Disordered" evidence="7">
    <location>
        <begin position="489"/>
        <end position="551"/>
    </location>
</feature>